<feature type="domain" description="Glycosyltransferase 2-like" evidence="1">
    <location>
        <begin position="5"/>
        <end position="114"/>
    </location>
</feature>
<reference evidence="2" key="1">
    <citation type="journal article" date="2011" name="FEMS Immunol. Med. Microbiol.">
        <title>Structure and gene cluster of the O-antigen of Escherichia coli O109; chemical and genetic evidences of the presence of L-RhaN3N derivatives in the O-antigens of E. coli O109 and O119.</title>
        <authorList>
            <person name="Perepelov A.V."/>
            <person name="Ni Z."/>
            <person name="Wang Q."/>
            <person name="Shevelev S.D."/>
            <person name="Senchenkova S.N."/>
            <person name="Shahskov A.S."/>
            <person name="Wang L."/>
            <person name="Knirel Y.A."/>
        </authorList>
    </citation>
    <scope>NUCLEOTIDE SEQUENCE</scope>
</reference>
<dbReference type="Gene3D" id="3.90.550.10">
    <property type="entry name" value="Spore Coat Polysaccharide Biosynthesis Protein SpsA, Chain A"/>
    <property type="match status" value="1"/>
</dbReference>
<evidence type="ECO:0000313" key="2">
    <source>
        <dbReference type="EMBL" id="ADR74239.1"/>
    </source>
</evidence>
<reference evidence="3 4" key="2">
    <citation type="submission" date="2018-04" db="EMBL/GenBank/DDBJ databases">
        <title>Large scale genomics of bovine and human commensal E. coli to reveal the emerging process of EHEC.</title>
        <authorList>
            <person name="Arimizu Y."/>
            <person name="Ogura Y."/>
        </authorList>
    </citation>
    <scope>NUCLEOTIDE SEQUENCE [LARGE SCALE GENOMIC DNA]</scope>
    <source>
        <strain evidence="3 4">KK-P061</strain>
    </source>
</reference>
<organism evidence="2">
    <name type="scientific">Escherichia coli</name>
    <dbReference type="NCBI Taxonomy" id="562"/>
    <lineage>
        <taxon>Bacteria</taxon>
        <taxon>Pseudomonadati</taxon>
        <taxon>Pseudomonadota</taxon>
        <taxon>Gammaproteobacteria</taxon>
        <taxon>Enterobacterales</taxon>
        <taxon>Enterobacteriaceae</taxon>
        <taxon>Escherichia</taxon>
    </lineage>
</organism>
<dbReference type="RefSeq" id="WP_001567701.1">
    <property type="nucleotide sequence ID" value="NZ_BFKY01000115.1"/>
</dbReference>
<accession>E5FGD3</accession>
<dbReference type="InterPro" id="IPR001173">
    <property type="entry name" value="Glyco_trans_2-like"/>
</dbReference>
<protein>
    <submittedName>
        <fullName evidence="2">WeiN</fullName>
    </submittedName>
</protein>
<dbReference type="PANTHER" id="PTHR22916">
    <property type="entry name" value="GLYCOSYLTRANSFERASE"/>
    <property type="match status" value="1"/>
</dbReference>
<dbReference type="Proteomes" id="UP000303027">
    <property type="component" value="Unassembled WGS sequence"/>
</dbReference>
<dbReference type="CDD" id="cd00761">
    <property type="entry name" value="Glyco_tranf_GTA_type"/>
    <property type="match status" value="1"/>
</dbReference>
<dbReference type="AlphaFoldDB" id="E5FGD3"/>
<dbReference type="PATRIC" id="fig|562.7992.peg.1465"/>
<dbReference type="CAZy" id="GT2">
    <property type="family name" value="Glycosyltransferase Family 2"/>
</dbReference>
<gene>
    <name evidence="2" type="primary">weiN</name>
    <name evidence="3" type="ORF">BvCmsKKP061_02226</name>
</gene>
<dbReference type="InterPro" id="IPR029044">
    <property type="entry name" value="Nucleotide-diphossugar_trans"/>
</dbReference>
<dbReference type="GO" id="GO:0016758">
    <property type="term" value="F:hexosyltransferase activity"/>
    <property type="evidence" value="ECO:0007669"/>
    <property type="project" value="UniProtKB-ARBA"/>
</dbReference>
<evidence type="ECO:0000313" key="4">
    <source>
        <dbReference type="Proteomes" id="UP000303027"/>
    </source>
</evidence>
<dbReference type="Pfam" id="PF00535">
    <property type="entry name" value="Glycos_transf_2"/>
    <property type="match status" value="1"/>
</dbReference>
<dbReference type="EMBL" id="BFXY01000067">
    <property type="protein sequence ID" value="GDH41841.1"/>
    <property type="molecule type" value="Genomic_DNA"/>
</dbReference>
<proteinExistence type="predicted"/>
<dbReference type="SUPFAM" id="SSF53448">
    <property type="entry name" value="Nucleotide-diphospho-sugar transferases"/>
    <property type="match status" value="1"/>
</dbReference>
<name>E5FGD3_ECOLX</name>
<sequence>MAFLSIVIPTRNRPQYLARVVELIASNTCESEVIVADNSDNDSLKDKLKKYTESGLVKYYYTSENLSVVDNFEKALEKVTGKYIIFLGDDDGIGPQIENIAHWMDDNHVDAAFSYSDKFLVNYYWPGVKSKFFDDKYSSRIFISKFDGSVQFIDSISARSEVRDAPGTGLNNLPRIYHGLVSFNLIAKIKAKGNLFGGISPDIFSAYQIATEAKKIAKINYPFVIPGGCKESTAGQRAAKSDNGSLAETEHTARFGNSLVWDSRIPQYYSPYNVWAYSLLKAVERTDGKVNDFNFYRLYVISYLRYKNFRSYTLSALSEAYKKPSLAGFIKALFAEFNFFVNRVTNKILKNKKESIAASDIIKAYEVLDSFINKNNIKIKYPSQQGN</sequence>
<dbReference type="EMBL" id="HM485572">
    <property type="protein sequence ID" value="ADR74239.1"/>
    <property type="molecule type" value="Genomic_DNA"/>
</dbReference>
<evidence type="ECO:0000313" key="3">
    <source>
        <dbReference type="EMBL" id="GDH41841.1"/>
    </source>
</evidence>
<evidence type="ECO:0000259" key="1">
    <source>
        <dbReference type="Pfam" id="PF00535"/>
    </source>
</evidence>